<dbReference type="EMBL" id="BOMN01000115">
    <property type="protein sequence ID" value="GIE25050.1"/>
    <property type="molecule type" value="Genomic_DNA"/>
</dbReference>
<dbReference type="PANTHER" id="PTHR48050">
    <property type="entry name" value="STEROL 3-BETA-GLUCOSYLTRANSFERASE"/>
    <property type="match status" value="1"/>
</dbReference>
<dbReference type="Pfam" id="PF06722">
    <property type="entry name" value="EryCIII-like_C"/>
    <property type="match status" value="1"/>
</dbReference>
<dbReference type="Proteomes" id="UP000603200">
    <property type="component" value="Unassembled WGS sequence"/>
</dbReference>
<organism evidence="2 3">
    <name type="scientific">Winogradskya humida</name>
    <dbReference type="NCBI Taxonomy" id="113566"/>
    <lineage>
        <taxon>Bacteria</taxon>
        <taxon>Bacillati</taxon>
        <taxon>Actinomycetota</taxon>
        <taxon>Actinomycetes</taxon>
        <taxon>Micromonosporales</taxon>
        <taxon>Micromonosporaceae</taxon>
        <taxon>Winogradskya</taxon>
    </lineage>
</organism>
<sequence length="203" mass="20759">MAGAGAGGDEEEFLVAAIAESRGCGRAVPDRTAILTVPGFECGDLPENVHLIGVLPAEAHADWQPPAWWAELDGSRPVVVVTQGTVANHDLSQLVEPTLAGLADLDVTVVAALGGQDPGRISIPVPGNARVAGFIPFHALLPKAAVLVTNGGASGTQQALAAGVPVVVAGATEDKPIRANVDRLARVYAGHDPVLEIERLVLS</sequence>
<evidence type="ECO:0000313" key="3">
    <source>
        <dbReference type="Proteomes" id="UP000603200"/>
    </source>
</evidence>
<evidence type="ECO:0000259" key="1">
    <source>
        <dbReference type="Pfam" id="PF06722"/>
    </source>
</evidence>
<reference evidence="2 3" key="1">
    <citation type="submission" date="2021-01" db="EMBL/GenBank/DDBJ databases">
        <title>Whole genome shotgun sequence of Actinoplanes humidus NBRC 14915.</title>
        <authorList>
            <person name="Komaki H."/>
            <person name="Tamura T."/>
        </authorList>
    </citation>
    <scope>NUCLEOTIDE SEQUENCE [LARGE SCALE GENOMIC DNA]</scope>
    <source>
        <strain evidence="2 3">NBRC 14915</strain>
    </source>
</reference>
<protein>
    <recommendedName>
        <fullName evidence="1">Erythromycin biosynthesis protein CIII-like C-terminal domain-containing protein</fullName>
    </recommendedName>
</protein>
<evidence type="ECO:0000313" key="2">
    <source>
        <dbReference type="EMBL" id="GIE25050.1"/>
    </source>
</evidence>
<dbReference type="SUPFAM" id="SSF53756">
    <property type="entry name" value="UDP-Glycosyltransferase/glycogen phosphorylase"/>
    <property type="match status" value="1"/>
</dbReference>
<keyword evidence="3" id="KW-1185">Reference proteome</keyword>
<comment type="caution">
    <text evidence="2">The sequence shown here is derived from an EMBL/GenBank/DDBJ whole genome shotgun (WGS) entry which is preliminary data.</text>
</comment>
<dbReference type="RefSeq" id="WP_203842022.1">
    <property type="nucleotide sequence ID" value="NZ_BAAATV010000015.1"/>
</dbReference>
<accession>A0ABQ4A2G9</accession>
<dbReference type="InterPro" id="IPR010610">
    <property type="entry name" value="EryCIII-like_C"/>
</dbReference>
<dbReference type="Gene3D" id="3.40.50.2000">
    <property type="entry name" value="Glycogen Phosphorylase B"/>
    <property type="match status" value="2"/>
</dbReference>
<gene>
    <name evidence="2" type="ORF">Ahu01nite_081520</name>
</gene>
<dbReference type="PANTHER" id="PTHR48050:SF13">
    <property type="entry name" value="STEROL 3-BETA-GLUCOSYLTRANSFERASE UGT80A2"/>
    <property type="match status" value="1"/>
</dbReference>
<name>A0ABQ4A2G9_9ACTN</name>
<dbReference type="InterPro" id="IPR050426">
    <property type="entry name" value="Glycosyltransferase_28"/>
</dbReference>
<feature type="domain" description="Erythromycin biosynthesis protein CIII-like C-terminal" evidence="1">
    <location>
        <begin position="98"/>
        <end position="180"/>
    </location>
</feature>
<proteinExistence type="predicted"/>